<dbReference type="GO" id="GO:0032590">
    <property type="term" value="C:dendrite membrane"/>
    <property type="evidence" value="ECO:0007669"/>
    <property type="project" value="TreeGrafter"/>
</dbReference>
<evidence type="ECO:0000256" key="4">
    <source>
        <dbReference type="ARBA" id="ARBA00022553"/>
    </source>
</evidence>
<feature type="transmembrane region" description="Helical" evidence="16">
    <location>
        <begin position="329"/>
        <end position="346"/>
    </location>
</feature>
<keyword evidence="11 16" id="KW-0472">Membrane</keyword>
<dbReference type="GO" id="GO:0042734">
    <property type="term" value="C:presynaptic membrane"/>
    <property type="evidence" value="ECO:0007669"/>
    <property type="project" value="TreeGrafter"/>
</dbReference>
<dbReference type="PRINTS" id="PR01498">
    <property type="entry name" value="SHAWCHANNEL"/>
</dbReference>
<keyword evidence="9 16" id="KW-1133">Transmembrane helix</keyword>
<keyword evidence="2" id="KW-0813">Transport</keyword>
<dbReference type="SUPFAM" id="SSF81324">
    <property type="entry name" value="Voltage-gated potassium channels"/>
    <property type="match status" value="1"/>
</dbReference>
<evidence type="ECO:0000256" key="2">
    <source>
        <dbReference type="ARBA" id="ARBA00022448"/>
    </source>
</evidence>
<dbReference type="InterPro" id="IPR003968">
    <property type="entry name" value="K_chnl_volt-dep_Kv"/>
</dbReference>
<dbReference type="GO" id="GO:0008076">
    <property type="term" value="C:voltage-gated potassium channel complex"/>
    <property type="evidence" value="ECO:0007669"/>
    <property type="project" value="InterPro"/>
</dbReference>
<evidence type="ECO:0000256" key="7">
    <source>
        <dbReference type="ARBA" id="ARBA00022882"/>
    </source>
</evidence>
<evidence type="ECO:0000256" key="14">
    <source>
        <dbReference type="ARBA" id="ARBA00034430"/>
    </source>
</evidence>
<keyword evidence="4" id="KW-0597">Phosphoprotein</keyword>
<evidence type="ECO:0000256" key="6">
    <source>
        <dbReference type="ARBA" id="ARBA00022826"/>
    </source>
</evidence>
<dbReference type="Proteomes" id="UP000659062">
    <property type="component" value="Unassembled WGS sequence"/>
</dbReference>
<dbReference type="Gene3D" id="1.20.120.350">
    <property type="entry name" value="Voltage-gated potassium channels. Chain C"/>
    <property type="match status" value="1"/>
</dbReference>
<sequence length="443" mass="50121">ERVAINVAGRRFETLVRTLRRFPDTLLGDPRRRRRFFDPQRREYFFDRHRGAFGAVLYYYQSGGRLRRPPDVPLDVFLEELRFYQLGDEAEERLREAEGFSVEEPPALPRGGLRRRAWLLCEHPESSPAARVYVAFASLFFILISITTFCLETHEAFNRVINKTETVTTGNQTGTQVAVEVETEPFLTYVEGLCVVWFTFEFLMRVSFCPDKRDFIKSSLNIIDFVAILPFYLEVGLRGLSSKAAKDVLGFLRVVRFVRILRIFKLTRHFVGLRVLGHTLRASTNEFLLLVIFLALGVLIFATMIYYAERIGADPDDVTGSRHTYFKNIPIGFWWAVVTMTTLGYGDMYPMTWSGMLVGALCALAGVLTIAMPVPVIVNNFGMYYSLAMAKQKLPKKKNKHIPRPPQPGSPGYGSPGSGPNAPGSPRAARRAPACPLAQEEVV</sequence>
<dbReference type="InterPro" id="IPR003131">
    <property type="entry name" value="T1-type_BTB"/>
</dbReference>
<name>A0A851VX70_9PASS</name>
<keyword evidence="10" id="KW-0406">Ion transport</keyword>
<evidence type="ECO:0000259" key="17">
    <source>
        <dbReference type="SMART" id="SM00225"/>
    </source>
</evidence>
<feature type="transmembrane region" description="Helical" evidence="16">
    <location>
        <begin position="186"/>
        <end position="203"/>
    </location>
</feature>
<keyword evidence="7" id="KW-0851">Voltage-gated channel</keyword>
<keyword evidence="3" id="KW-0633">Potassium transport</keyword>
<dbReference type="SMART" id="SM00225">
    <property type="entry name" value="BTB"/>
    <property type="match status" value="1"/>
</dbReference>
<dbReference type="InterPro" id="IPR005821">
    <property type="entry name" value="Ion_trans_dom"/>
</dbReference>
<dbReference type="EMBL" id="WBNE01000648">
    <property type="protein sequence ID" value="NXD46798.1"/>
    <property type="molecule type" value="Genomic_DNA"/>
</dbReference>
<dbReference type="Gene3D" id="1.10.287.70">
    <property type="match status" value="1"/>
</dbReference>
<evidence type="ECO:0000256" key="10">
    <source>
        <dbReference type="ARBA" id="ARBA00023065"/>
    </source>
</evidence>
<dbReference type="FunFam" id="3.30.710.10:FF:000214">
    <property type="entry name" value="Potassium voltage-gated channel protein shk-1"/>
    <property type="match status" value="1"/>
</dbReference>
<feature type="transmembrane region" description="Helical" evidence="16">
    <location>
        <begin position="132"/>
        <end position="149"/>
    </location>
</feature>
<keyword evidence="8" id="KW-0630">Potassium</keyword>
<dbReference type="GO" id="GO:0043679">
    <property type="term" value="C:axon terminus"/>
    <property type="evidence" value="ECO:0007669"/>
    <property type="project" value="TreeGrafter"/>
</dbReference>
<evidence type="ECO:0000256" key="15">
    <source>
        <dbReference type="SAM" id="MobiDB-lite"/>
    </source>
</evidence>
<keyword evidence="19" id="KW-1185">Reference proteome</keyword>
<dbReference type="InterPro" id="IPR011333">
    <property type="entry name" value="SKP1/BTB/POZ_sf"/>
</dbReference>
<evidence type="ECO:0000313" key="18">
    <source>
        <dbReference type="EMBL" id="NXD46798.1"/>
    </source>
</evidence>
<dbReference type="PRINTS" id="PR00169">
    <property type="entry name" value="KCHANNEL"/>
</dbReference>
<feature type="transmembrane region" description="Helical" evidence="16">
    <location>
        <begin position="215"/>
        <end position="233"/>
    </location>
</feature>
<dbReference type="PRINTS" id="PR01491">
    <property type="entry name" value="KVCHANNEL"/>
</dbReference>
<dbReference type="FunFam" id="1.20.120.350:FF:000014">
    <property type="entry name" value="Potassium channel, voltage-gated Shaw-related subfamily C, member 4"/>
    <property type="match status" value="1"/>
</dbReference>
<organism evidence="18 19">
    <name type="scientific">Copsychus sechellarum</name>
    <dbReference type="NCBI Taxonomy" id="797021"/>
    <lineage>
        <taxon>Eukaryota</taxon>
        <taxon>Metazoa</taxon>
        <taxon>Chordata</taxon>
        <taxon>Craniata</taxon>
        <taxon>Vertebrata</taxon>
        <taxon>Euteleostomi</taxon>
        <taxon>Archelosauria</taxon>
        <taxon>Archosauria</taxon>
        <taxon>Dinosauria</taxon>
        <taxon>Saurischia</taxon>
        <taxon>Theropoda</taxon>
        <taxon>Coelurosauria</taxon>
        <taxon>Aves</taxon>
        <taxon>Neognathae</taxon>
        <taxon>Neoaves</taxon>
        <taxon>Telluraves</taxon>
        <taxon>Australaves</taxon>
        <taxon>Passeriformes</taxon>
        <taxon>Muscicapidae</taxon>
        <taxon>Copsychus</taxon>
    </lineage>
</organism>
<dbReference type="InterPro" id="IPR000210">
    <property type="entry name" value="BTB/POZ_dom"/>
</dbReference>
<dbReference type="GO" id="GO:0045211">
    <property type="term" value="C:postsynaptic membrane"/>
    <property type="evidence" value="ECO:0007669"/>
    <property type="project" value="TreeGrafter"/>
</dbReference>
<dbReference type="InterPro" id="IPR028325">
    <property type="entry name" value="VG_K_chnl"/>
</dbReference>
<evidence type="ECO:0000313" key="19">
    <source>
        <dbReference type="Proteomes" id="UP000659062"/>
    </source>
</evidence>
<feature type="region of interest" description="Disordered" evidence="15">
    <location>
        <begin position="395"/>
        <end position="443"/>
    </location>
</feature>
<dbReference type="InterPro" id="IPR003974">
    <property type="entry name" value="K_chnl_volt-dep_Kv3"/>
</dbReference>
<gene>
    <name evidence="18" type="primary">Kcnc1_1</name>
    <name evidence="18" type="ORF">COPSEC_R08076</name>
</gene>
<evidence type="ECO:0000256" key="16">
    <source>
        <dbReference type="SAM" id="Phobius"/>
    </source>
</evidence>
<dbReference type="GO" id="GO:0005251">
    <property type="term" value="F:delayed rectifier potassium channel activity"/>
    <property type="evidence" value="ECO:0007669"/>
    <property type="project" value="TreeGrafter"/>
</dbReference>
<feature type="non-terminal residue" evidence="18">
    <location>
        <position position="443"/>
    </location>
</feature>
<comment type="caution">
    <text evidence="18">The sequence shown here is derived from an EMBL/GenBank/DDBJ whole genome shotgun (WGS) entry which is preliminary data.</text>
</comment>
<dbReference type="OrthoDB" id="10025005at2759"/>
<dbReference type="PANTHER" id="PTHR11537">
    <property type="entry name" value="VOLTAGE-GATED POTASSIUM CHANNEL"/>
    <property type="match status" value="1"/>
</dbReference>
<dbReference type="GO" id="GO:0001508">
    <property type="term" value="P:action potential"/>
    <property type="evidence" value="ECO:0007669"/>
    <property type="project" value="TreeGrafter"/>
</dbReference>
<evidence type="ECO:0000256" key="9">
    <source>
        <dbReference type="ARBA" id="ARBA00022989"/>
    </source>
</evidence>
<evidence type="ECO:0000256" key="3">
    <source>
        <dbReference type="ARBA" id="ARBA00022538"/>
    </source>
</evidence>
<dbReference type="Pfam" id="PF02214">
    <property type="entry name" value="BTB_2"/>
    <property type="match status" value="1"/>
</dbReference>
<keyword evidence="12" id="KW-0325">Glycoprotein</keyword>
<dbReference type="InterPro" id="IPR027359">
    <property type="entry name" value="Volt_channel_dom_sf"/>
</dbReference>
<dbReference type="FunFam" id="1.10.287.70:FF:000011">
    <property type="entry name" value="Potassium channel, voltage-gated Shaw-related subfamily C, member 4"/>
    <property type="match status" value="1"/>
</dbReference>
<evidence type="ECO:0000256" key="13">
    <source>
        <dbReference type="ARBA" id="ARBA00023303"/>
    </source>
</evidence>
<keyword evidence="6" id="KW-0631">Potassium channel</keyword>
<feature type="transmembrane region" description="Helical" evidence="16">
    <location>
        <begin position="358"/>
        <end position="387"/>
    </location>
</feature>
<accession>A0A851VX70</accession>
<dbReference type="GO" id="GO:0051260">
    <property type="term" value="P:protein homooligomerization"/>
    <property type="evidence" value="ECO:0007669"/>
    <property type="project" value="InterPro"/>
</dbReference>
<evidence type="ECO:0000256" key="1">
    <source>
        <dbReference type="ARBA" id="ARBA00004141"/>
    </source>
</evidence>
<comment type="catalytic activity">
    <reaction evidence="14">
        <text>K(+)(in) = K(+)(out)</text>
        <dbReference type="Rhea" id="RHEA:29463"/>
        <dbReference type="ChEBI" id="CHEBI:29103"/>
    </reaction>
</comment>
<keyword evidence="13" id="KW-0407">Ion channel</keyword>
<dbReference type="SUPFAM" id="SSF54695">
    <property type="entry name" value="POZ domain"/>
    <property type="match status" value="1"/>
</dbReference>
<keyword evidence="5 16" id="KW-0812">Transmembrane</keyword>
<feature type="non-terminal residue" evidence="18">
    <location>
        <position position="1"/>
    </location>
</feature>
<protein>
    <submittedName>
        <fullName evidence="18">KCNC1 protein</fullName>
    </submittedName>
</protein>
<reference evidence="18" key="1">
    <citation type="submission" date="2019-09" db="EMBL/GenBank/DDBJ databases">
        <title>Bird 10,000 Genomes (B10K) Project - Family phase.</title>
        <authorList>
            <person name="Zhang G."/>
        </authorList>
    </citation>
    <scope>NUCLEOTIDE SEQUENCE</scope>
    <source>
        <strain evidence="18">OUT-0061</strain>
        <tissue evidence="18">Blood</tissue>
    </source>
</reference>
<comment type="subcellular location">
    <subcellularLocation>
        <location evidence="1">Membrane</location>
        <topology evidence="1">Multi-pass membrane protein</topology>
    </subcellularLocation>
</comment>
<dbReference type="AlphaFoldDB" id="A0A851VX70"/>
<dbReference type="Gene3D" id="3.30.710.10">
    <property type="entry name" value="Potassium Channel Kv1.1, Chain A"/>
    <property type="match status" value="1"/>
</dbReference>
<dbReference type="PANTHER" id="PTHR11537:SF184">
    <property type="entry name" value="POTASSIUM VOLTAGE-GATED CHANNEL SUBFAMILY C MEMBER 3"/>
    <property type="match status" value="1"/>
</dbReference>
<feature type="transmembrane region" description="Helical" evidence="16">
    <location>
        <begin position="287"/>
        <end position="308"/>
    </location>
</feature>
<evidence type="ECO:0000256" key="12">
    <source>
        <dbReference type="ARBA" id="ARBA00023180"/>
    </source>
</evidence>
<dbReference type="Pfam" id="PF00520">
    <property type="entry name" value="Ion_trans"/>
    <property type="match status" value="1"/>
</dbReference>
<proteinExistence type="predicted"/>
<feature type="compositionally biased region" description="Low complexity" evidence="15">
    <location>
        <begin position="418"/>
        <end position="443"/>
    </location>
</feature>
<feature type="domain" description="BTB" evidence="17">
    <location>
        <begin position="1"/>
        <end position="101"/>
    </location>
</feature>
<evidence type="ECO:0000256" key="11">
    <source>
        <dbReference type="ARBA" id="ARBA00023136"/>
    </source>
</evidence>
<evidence type="ECO:0000256" key="8">
    <source>
        <dbReference type="ARBA" id="ARBA00022958"/>
    </source>
</evidence>
<dbReference type="GO" id="GO:0032809">
    <property type="term" value="C:neuronal cell body membrane"/>
    <property type="evidence" value="ECO:0007669"/>
    <property type="project" value="TreeGrafter"/>
</dbReference>
<evidence type="ECO:0000256" key="5">
    <source>
        <dbReference type="ARBA" id="ARBA00022692"/>
    </source>
</evidence>